<dbReference type="EMBL" id="LAZR01008291">
    <property type="protein sequence ID" value="KKM79757.1"/>
    <property type="molecule type" value="Genomic_DNA"/>
</dbReference>
<evidence type="ECO:0000313" key="1">
    <source>
        <dbReference type="EMBL" id="KKM79757.1"/>
    </source>
</evidence>
<organism evidence="1">
    <name type="scientific">marine sediment metagenome</name>
    <dbReference type="NCBI Taxonomy" id="412755"/>
    <lineage>
        <taxon>unclassified sequences</taxon>
        <taxon>metagenomes</taxon>
        <taxon>ecological metagenomes</taxon>
    </lineage>
</organism>
<comment type="caution">
    <text evidence="1">The sequence shown here is derived from an EMBL/GenBank/DDBJ whole genome shotgun (WGS) entry which is preliminary data.</text>
</comment>
<proteinExistence type="predicted"/>
<protein>
    <submittedName>
        <fullName evidence="1">Uncharacterized protein</fullName>
    </submittedName>
</protein>
<dbReference type="AlphaFoldDB" id="A0A0F9NEC3"/>
<sequence length="68" mass="7602">MSKITKSGAYSISEATYHADALLNVPTLNKTTAHVMLTRSPRHAWLQHPRLNPDYEPEVKPTFVLGKA</sequence>
<name>A0A0F9NEC3_9ZZZZ</name>
<accession>A0A0F9NEC3</accession>
<reference evidence="1" key="1">
    <citation type="journal article" date="2015" name="Nature">
        <title>Complex archaea that bridge the gap between prokaryotes and eukaryotes.</title>
        <authorList>
            <person name="Spang A."/>
            <person name="Saw J.H."/>
            <person name="Jorgensen S.L."/>
            <person name="Zaremba-Niedzwiedzka K."/>
            <person name="Martijn J."/>
            <person name="Lind A.E."/>
            <person name="van Eijk R."/>
            <person name="Schleper C."/>
            <person name="Guy L."/>
            <person name="Ettema T.J."/>
        </authorList>
    </citation>
    <scope>NUCLEOTIDE SEQUENCE</scope>
</reference>
<gene>
    <name evidence="1" type="ORF">LCGC14_1346860</name>
</gene>
<feature type="non-terminal residue" evidence="1">
    <location>
        <position position="68"/>
    </location>
</feature>